<feature type="repeat" description="WD" evidence="3">
    <location>
        <begin position="1703"/>
        <end position="1744"/>
    </location>
</feature>
<dbReference type="InterPro" id="IPR027417">
    <property type="entry name" value="P-loop_NTPase"/>
</dbReference>
<reference evidence="7" key="1">
    <citation type="submission" date="2020-11" db="EMBL/GenBank/DDBJ databases">
        <title>Isolation and identification of active actinomycetes.</title>
        <authorList>
            <person name="Yu B."/>
        </authorList>
    </citation>
    <scope>NUCLEOTIDE SEQUENCE</scope>
    <source>
        <strain evidence="7">NEAU-YB345</strain>
    </source>
</reference>
<feature type="compositionally biased region" description="Gly residues" evidence="4">
    <location>
        <begin position="1582"/>
        <end position="1591"/>
    </location>
</feature>
<dbReference type="InterPro" id="IPR054571">
    <property type="entry name" value="NA-iREase3_dom"/>
</dbReference>
<dbReference type="PROSITE" id="PS00678">
    <property type="entry name" value="WD_REPEATS_1"/>
    <property type="match status" value="2"/>
</dbReference>
<dbReference type="Pfam" id="PF22739">
    <property type="entry name" value="NA-iREase3"/>
    <property type="match status" value="1"/>
</dbReference>
<feature type="repeat" description="WD" evidence="3">
    <location>
        <begin position="1296"/>
        <end position="1335"/>
    </location>
</feature>
<feature type="repeat" description="WD" evidence="3">
    <location>
        <begin position="1745"/>
        <end position="1786"/>
    </location>
</feature>
<feature type="repeat" description="WD" evidence="3">
    <location>
        <begin position="1879"/>
        <end position="1920"/>
    </location>
</feature>
<dbReference type="InterPro" id="IPR001680">
    <property type="entry name" value="WD40_rpt"/>
</dbReference>
<dbReference type="Gene3D" id="3.40.50.10140">
    <property type="entry name" value="Toll/interleukin-1 receptor homology (TIR) domain"/>
    <property type="match status" value="1"/>
</dbReference>
<feature type="repeat" description="WD" evidence="3">
    <location>
        <begin position="1336"/>
        <end position="1377"/>
    </location>
</feature>
<dbReference type="SUPFAM" id="SSF141571">
    <property type="entry name" value="Pentapeptide repeat-like"/>
    <property type="match status" value="1"/>
</dbReference>
<dbReference type="InterPro" id="IPR019775">
    <property type="entry name" value="WD40_repeat_CS"/>
</dbReference>
<feature type="repeat" description="WD" evidence="3">
    <location>
        <begin position="1378"/>
        <end position="1419"/>
    </location>
</feature>
<dbReference type="Pfam" id="PF00805">
    <property type="entry name" value="Pentapeptide"/>
    <property type="match status" value="2"/>
</dbReference>
<dbReference type="EMBL" id="JADPRT010000014">
    <property type="protein sequence ID" value="MBF9071973.1"/>
    <property type="molecule type" value="Genomic_DNA"/>
</dbReference>
<dbReference type="InterPro" id="IPR035897">
    <property type="entry name" value="Toll_tir_struct_dom_sf"/>
</dbReference>
<feature type="region of interest" description="Disordered" evidence="4">
    <location>
        <begin position="490"/>
        <end position="525"/>
    </location>
</feature>
<keyword evidence="1 3" id="KW-0853">WD repeat</keyword>
<gene>
    <name evidence="7" type="ORF">I2501_28510</name>
</gene>
<dbReference type="PROSITE" id="PS50082">
    <property type="entry name" value="WD_REPEATS_2"/>
    <property type="match status" value="12"/>
</dbReference>
<name>A0A931FFU2_9ACTN</name>
<dbReference type="RefSeq" id="WP_196197147.1">
    <property type="nucleotide sequence ID" value="NZ_JADPRT010000014.1"/>
</dbReference>
<dbReference type="Proteomes" id="UP000657385">
    <property type="component" value="Unassembled WGS sequence"/>
</dbReference>
<keyword evidence="2" id="KW-0677">Repeat</keyword>
<dbReference type="PROSITE" id="PS50837">
    <property type="entry name" value="NACHT"/>
    <property type="match status" value="1"/>
</dbReference>
<feature type="repeat" description="WD" evidence="3">
    <location>
        <begin position="1474"/>
        <end position="1515"/>
    </location>
</feature>
<dbReference type="Pfam" id="PF00400">
    <property type="entry name" value="WD40"/>
    <property type="match status" value="10"/>
</dbReference>
<feature type="repeat" description="WD" evidence="3">
    <location>
        <begin position="1661"/>
        <end position="1702"/>
    </location>
</feature>
<dbReference type="PROSITE" id="PS50294">
    <property type="entry name" value="WD_REPEATS_REGION"/>
    <property type="match status" value="7"/>
</dbReference>
<dbReference type="SUPFAM" id="SSF52540">
    <property type="entry name" value="P-loop containing nucleoside triphosphate hydrolases"/>
    <property type="match status" value="1"/>
</dbReference>
<feature type="compositionally biased region" description="Pro residues" evidence="4">
    <location>
        <begin position="1597"/>
        <end position="1611"/>
    </location>
</feature>
<keyword evidence="8" id="KW-1185">Reference proteome</keyword>
<feature type="domain" description="TIR" evidence="5">
    <location>
        <begin position="7"/>
        <end position="140"/>
    </location>
</feature>
<dbReference type="InterPro" id="IPR015943">
    <property type="entry name" value="WD40/YVTN_repeat-like_dom_sf"/>
</dbReference>
<dbReference type="SUPFAM" id="SSF56300">
    <property type="entry name" value="Metallo-dependent phosphatases"/>
    <property type="match status" value="1"/>
</dbReference>
<evidence type="ECO:0000256" key="3">
    <source>
        <dbReference type="PROSITE-ProRule" id="PRU00221"/>
    </source>
</evidence>
<dbReference type="GO" id="GO:0007165">
    <property type="term" value="P:signal transduction"/>
    <property type="evidence" value="ECO:0007669"/>
    <property type="project" value="InterPro"/>
</dbReference>
<sequence length="2024" mass="218033">MANSDSAPFDFFISYSPADERWAAWIAWTLEEAGHRTLLQAWDFVPGTDFIDFMDRGVTESTAVIAVLSDHYKNSTYGRMEWQAALRSSPQPPNPRLLTVRVADTTVEGLLATITYIDLVGVQDAAAAKDLLLTRIESTVTGRSRPEERPRFPGDPDAPGLPGRADASGPRTASIPAQRGPSSRSPFGGLGWGGRRRPTVAPRYPAAPHPARADETLTVLHLAGPAFGRGQEPDPLRAAIWSDLVELTDGGAPAPDLVVVTGDLTASGSPRECDQALDFLTKLRSRLALDPQRLAVVPGGHDVSQAACRAYFHSCEADEIHPRAPYWPKWRHYTRLFQELYQGLDLVFDADQPWSLFPVPDLHTVVAGFNSSMAYSHRSEDQFGSLGNEQITWFAQALRPYQDAGWLRIGAVRHPLDRAPRPRREALRDSDLFLRLAAPRLNLLLHGPDTAADAGTPHRIAVTGGELLVLGAKNPAERRLVQLSADDLRSRQAGSQTVDLPAHWSRAETAFPPAGHGTDGAANADTDTDDAGSVDGVDDVDAAVAGPGHVAPETRAFTAPVDELLDRIAEVSRTRHESVTLRRLRGTPPQLLATWQESGFVRQQRIGAVVGTPDAETVEAFADQVRASGTAPDAELVHLGPAPASELRDRARRLGVRIRSFTEFQGLLDLREYTRAQTERLLRDNRYPPHLYLPQRYRETAPAGGVEHPDLIGDLIRLLDTDHGRFLLLLGDFGHGKTFALHELARRLPEELPHITPLLIDLGTLDKAYTLDGLVAAHLAAHGVDTIELRAFRYMLRQGRIILLFDGFDELVNQVSYDRAADHLQVLLDAATDNAKIVVSSRTQHFKSQAQVLTALGERVGLLPQRRVMQLESFNEQQIRRYLENRYGDAQAADDRMRLLHGIPDLLALCGNPRLLSFVSQLDEERLRAVAGAGRALSAAGLYQEVFDAWLQYEYERVNVPGAPPGLTVDQLWHAASALAVRLWETGRTSLRMDELTDIAEILGTLTEHRLSIPHAAHAMGSGTLLIRSPEGTFHFIHRSVADWLVAREAAARLARGDHELLEHRVLSQLTVEFLCDLADRQVCLTWAQSVLRDAGTEQETVAQANAAKVISRLRIPAHTDLRGARLVGEDLSHRDFTGVDLTGADLSDARLDGANFKGARLRDARLVGTTMDGTRLTDADLTGADLRRSRLGRSDLSGARLTGSRWNRASLIDCRADRPLTELPELATAAFSPGMPVEIGLRPAKVGVPYGFGSNVARLPEPLTYAPDGELLAIGNEDGSVLVCDAVTGAALRTLSGHTGRVYSLKFRPGVLATGASDGTVRLWDPVTGACLHRLDVHPDGVWPVTLDQSGTLLATGDPTGAVTLWDVATGTVRLRLPGHGKLTLTAQFSADGRLLALGDASSRLTVWDTTDGRRLASLEAHDGTVYRARFSPDGRLLATGDQGTGVSARNGRGLNGNVRVWSTEDWSLLHHFTGHPGRVYTLDFHPSGTLLASGDTEGSVRLWDLVSGRPAGVGVGCVGSVYQVSFSPDGGLLAAGDSTGLVRVWQSPEPVGPGSGPGAGAGAGAGPGVGAGLMPRASGPGSGPSGGPGREPDPDPLPDLPLSPLPHQPPQHRGSVWVCRFRPPTDGEPAGAGPVLVTLANDGAVRLWDTATSRSRRILNGHGRKVFSTAYSPDGSLLAVAGNDGRIRLWNTATGVLTSTLRGNNDQLVSAVFAPVDALLATASNDGDVYLWNAVTGEFQREIDAETDHTWAEAFDATGDILATANDDDSVQLWYRTTGARVASLAQHQGRVRSIAFSPDGSQVVTAADDRLVRVWNLQGELLAELAGHTDRVYAVVFGHFADVEHGTAESGDHWMASASWDGTAVVWRDGEPVHRLRGHAGGIWTAAAHPSLPLLATAGDDGLIRLWDVRAGTLLHTLTGPVGRVLTLSFRPDGGQLAAGGEDGTLRLWSVEPDATTAPVPQATLIGAAEGWAAFTPSGRYKHQGSTAGEFWQVIGMSRFEPGELDRHLPSAAQLPLDQPL</sequence>
<dbReference type="InterPro" id="IPR020472">
    <property type="entry name" value="WD40_PAC1"/>
</dbReference>
<evidence type="ECO:0000256" key="2">
    <source>
        <dbReference type="ARBA" id="ARBA00022737"/>
    </source>
</evidence>
<dbReference type="SUPFAM" id="SSF50998">
    <property type="entry name" value="Quinoprotein alcohol dehydrogenase-like"/>
    <property type="match status" value="2"/>
</dbReference>
<evidence type="ECO:0000259" key="5">
    <source>
        <dbReference type="PROSITE" id="PS50104"/>
    </source>
</evidence>
<protein>
    <submittedName>
        <fullName evidence="7">TIR domain-containing protein</fullName>
    </submittedName>
</protein>
<dbReference type="PANTHER" id="PTHR22847:SF637">
    <property type="entry name" value="WD REPEAT DOMAIN 5B"/>
    <property type="match status" value="1"/>
</dbReference>
<comment type="caution">
    <text evidence="7">The sequence shown here is derived from an EMBL/GenBank/DDBJ whole genome shotgun (WGS) entry which is preliminary data.</text>
</comment>
<dbReference type="CDD" id="cd00200">
    <property type="entry name" value="WD40"/>
    <property type="match status" value="2"/>
</dbReference>
<dbReference type="Pfam" id="PF13676">
    <property type="entry name" value="TIR_2"/>
    <property type="match status" value="1"/>
</dbReference>
<dbReference type="Gene3D" id="2.130.10.10">
    <property type="entry name" value="YVTN repeat-like/Quinoprotein amine dehydrogenase"/>
    <property type="match status" value="4"/>
</dbReference>
<dbReference type="Gene3D" id="2.160.20.80">
    <property type="entry name" value="E3 ubiquitin-protein ligase SopA"/>
    <property type="match status" value="1"/>
</dbReference>
<feature type="region of interest" description="Disordered" evidence="4">
    <location>
        <begin position="140"/>
        <end position="200"/>
    </location>
</feature>
<feature type="repeat" description="WD" evidence="3">
    <location>
        <begin position="1635"/>
        <end position="1660"/>
    </location>
</feature>
<feature type="compositionally biased region" description="Gly residues" evidence="4">
    <location>
        <begin position="1555"/>
        <end position="1573"/>
    </location>
</feature>
<dbReference type="PROSITE" id="PS50104">
    <property type="entry name" value="TIR"/>
    <property type="match status" value="1"/>
</dbReference>
<dbReference type="InterPro" id="IPR029052">
    <property type="entry name" value="Metallo-depent_PP-like"/>
</dbReference>
<dbReference type="Pfam" id="PF05729">
    <property type="entry name" value="NACHT"/>
    <property type="match status" value="1"/>
</dbReference>
<evidence type="ECO:0000313" key="7">
    <source>
        <dbReference type="EMBL" id="MBF9071973.1"/>
    </source>
</evidence>
<dbReference type="SUPFAM" id="SSF52200">
    <property type="entry name" value="Toll/Interleukin receptor TIR domain"/>
    <property type="match status" value="1"/>
</dbReference>
<feature type="compositionally biased region" description="Low complexity" evidence="4">
    <location>
        <begin position="514"/>
        <end position="525"/>
    </location>
</feature>
<feature type="region of interest" description="Disordered" evidence="4">
    <location>
        <begin position="1547"/>
        <end position="1615"/>
    </location>
</feature>
<dbReference type="Gene3D" id="3.40.50.300">
    <property type="entry name" value="P-loop containing nucleotide triphosphate hydrolases"/>
    <property type="match status" value="1"/>
</dbReference>
<evidence type="ECO:0000313" key="8">
    <source>
        <dbReference type="Proteomes" id="UP000657385"/>
    </source>
</evidence>
<dbReference type="InterPro" id="IPR000157">
    <property type="entry name" value="TIR_dom"/>
</dbReference>
<evidence type="ECO:0000256" key="4">
    <source>
        <dbReference type="SAM" id="MobiDB-lite"/>
    </source>
</evidence>
<dbReference type="PANTHER" id="PTHR22847">
    <property type="entry name" value="WD40 REPEAT PROTEIN"/>
    <property type="match status" value="1"/>
</dbReference>
<feature type="repeat" description="WD" evidence="3">
    <location>
        <begin position="1523"/>
        <end position="1548"/>
    </location>
</feature>
<dbReference type="Gene3D" id="3.60.21.10">
    <property type="match status" value="1"/>
</dbReference>
<organism evidence="7 8">
    <name type="scientific">Streptacidiphilus fuscans</name>
    <dbReference type="NCBI Taxonomy" id="2789292"/>
    <lineage>
        <taxon>Bacteria</taxon>
        <taxon>Bacillati</taxon>
        <taxon>Actinomycetota</taxon>
        <taxon>Actinomycetes</taxon>
        <taxon>Kitasatosporales</taxon>
        <taxon>Streptomycetaceae</taxon>
        <taxon>Streptacidiphilus</taxon>
    </lineage>
</organism>
<accession>A0A931FFU2</accession>
<feature type="domain" description="NACHT" evidence="6">
    <location>
        <begin position="725"/>
        <end position="843"/>
    </location>
</feature>
<feature type="repeat" description="WD" evidence="3">
    <location>
        <begin position="1787"/>
        <end position="1821"/>
    </location>
</feature>
<dbReference type="SMART" id="SM00320">
    <property type="entry name" value="WD40"/>
    <property type="match status" value="15"/>
</dbReference>
<evidence type="ECO:0000256" key="1">
    <source>
        <dbReference type="ARBA" id="ARBA00022574"/>
    </source>
</evidence>
<proteinExistence type="predicted"/>
<dbReference type="PRINTS" id="PR00320">
    <property type="entry name" value="GPROTEINBRPT"/>
</dbReference>
<evidence type="ECO:0000259" key="6">
    <source>
        <dbReference type="PROSITE" id="PS50837"/>
    </source>
</evidence>
<feature type="compositionally biased region" description="Basic and acidic residues" evidence="4">
    <location>
        <begin position="144"/>
        <end position="154"/>
    </location>
</feature>
<dbReference type="InterPro" id="IPR001646">
    <property type="entry name" value="5peptide_repeat"/>
</dbReference>
<feature type="repeat" description="WD" evidence="3">
    <location>
        <begin position="1921"/>
        <end position="1962"/>
    </location>
</feature>
<dbReference type="SMART" id="SM00255">
    <property type="entry name" value="TIR"/>
    <property type="match status" value="1"/>
</dbReference>
<dbReference type="InterPro" id="IPR007111">
    <property type="entry name" value="NACHT_NTPase"/>
</dbReference>
<dbReference type="InterPro" id="IPR011047">
    <property type="entry name" value="Quinoprotein_ADH-like_sf"/>
</dbReference>